<dbReference type="Gene3D" id="1.10.10.10">
    <property type="entry name" value="Winged helix-like DNA-binding domain superfamily/Winged helix DNA-binding domain"/>
    <property type="match status" value="1"/>
</dbReference>
<dbReference type="PANTHER" id="PTHR33202:SF7">
    <property type="entry name" value="FERRIC UPTAKE REGULATION PROTEIN"/>
    <property type="match status" value="1"/>
</dbReference>
<feature type="binding site" evidence="1">
    <location>
        <position position="69"/>
    </location>
    <ligand>
        <name>Zn(2+)</name>
        <dbReference type="ChEBI" id="CHEBI:29105"/>
    </ligand>
</feature>
<dbReference type="SUPFAM" id="SSF46785">
    <property type="entry name" value="Winged helix' DNA-binding domain"/>
    <property type="match status" value="1"/>
</dbReference>
<dbReference type="Pfam" id="PF01475">
    <property type="entry name" value="FUR"/>
    <property type="match status" value="1"/>
</dbReference>
<dbReference type="GO" id="GO:0045892">
    <property type="term" value="P:negative regulation of DNA-templated transcription"/>
    <property type="evidence" value="ECO:0007669"/>
    <property type="project" value="TreeGrafter"/>
</dbReference>
<proteinExistence type="predicted"/>
<dbReference type="EMBL" id="CP132942">
    <property type="protein sequence ID" value="XCB34980.1"/>
    <property type="molecule type" value="Genomic_DNA"/>
</dbReference>
<keyword evidence="1" id="KW-0479">Metal-binding</keyword>
<dbReference type="InterPro" id="IPR002481">
    <property type="entry name" value="FUR"/>
</dbReference>
<reference evidence="2" key="2">
    <citation type="journal article" date="2024" name="Environ. Microbiol.">
        <title>Genome analysis and description of Tunturibacter gen. nov. expands the diversity of Terriglobia in tundra soils.</title>
        <authorList>
            <person name="Messyasz A."/>
            <person name="Mannisto M.K."/>
            <person name="Kerkhof L.J."/>
            <person name="Haggblom M.M."/>
        </authorList>
    </citation>
    <scope>NUCLEOTIDE SEQUENCE</scope>
    <source>
        <strain evidence="2">X5P6</strain>
    </source>
</reference>
<keyword evidence="1" id="KW-0862">Zinc</keyword>
<name>A0AAU7ZVI5_9BACT</name>
<dbReference type="InterPro" id="IPR036388">
    <property type="entry name" value="WH-like_DNA-bd_sf"/>
</dbReference>
<dbReference type="GO" id="GO:0008270">
    <property type="term" value="F:zinc ion binding"/>
    <property type="evidence" value="ECO:0007669"/>
    <property type="project" value="TreeGrafter"/>
</dbReference>
<evidence type="ECO:0000313" key="2">
    <source>
        <dbReference type="EMBL" id="XCB34980.1"/>
    </source>
</evidence>
<dbReference type="GO" id="GO:0003700">
    <property type="term" value="F:DNA-binding transcription factor activity"/>
    <property type="evidence" value="ECO:0007669"/>
    <property type="project" value="InterPro"/>
</dbReference>
<sequence>MKTMHGHPSPEEVYAQVRKRVPAISLATVYKNIHLFVESGVFREVSMHHGSLRVKMNDESHHRMVCSKCKAIADMEKKNSGWLRSTTNCPVAFWWSGMQWM</sequence>
<accession>A0AAU7ZVI5</accession>
<dbReference type="KEGG" id="tpsc:RBB77_08825"/>
<reference evidence="2" key="1">
    <citation type="submission" date="2023-08" db="EMBL/GenBank/DDBJ databases">
        <authorList>
            <person name="Messyasz A."/>
            <person name="Mannisto M.K."/>
            <person name="Kerkhof L.J."/>
            <person name="Haggblom M."/>
        </authorList>
    </citation>
    <scope>NUCLEOTIDE SEQUENCE</scope>
    <source>
        <strain evidence="2">X5P6</strain>
    </source>
</reference>
<dbReference type="InterPro" id="IPR036390">
    <property type="entry name" value="WH_DNA-bd_sf"/>
</dbReference>
<dbReference type="PANTHER" id="PTHR33202">
    <property type="entry name" value="ZINC UPTAKE REGULATION PROTEIN"/>
    <property type="match status" value="1"/>
</dbReference>
<dbReference type="GO" id="GO:0000976">
    <property type="term" value="F:transcription cis-regulatory region binding"/>
    <property type="evidence" value="ECO:0007669"/>
    <property type="project" value="TreeGrafter"/>
</dbReference>
<dbReference type="GO" id="GO:1900376">
    <property type="term" value="P:regulation of secondary metabolite biosynthetic process"/>
    <property type="evidence" value="ECO:0007669"/>
    <property type="project" value="TreeGrafter"/>
</dbReference>
<feature type="binding site" evidence="1">
    <location>
        <position position="66"/>
    </location>
    <ligand>
        <name>Zn(2+)</name>
        <dbReference type="ChEBI" id="CHEBI:29105"/>
    </ligand>
</feature>
<dbReference type="CDD" id="cd07153">
    <property type="entry name" value="Fur_like"/>
    <property type="match status" value="1"/>
</dbReference>
<organism evidence="2">
    <name type="scientific">Tunturiibacter psychrotolerans</name>
    <dbReference type="NCBI Taxonomy" id="3069686"/>
    <lineage>
        <taxon>Bacteria</taxon>
        <taxon>Pseudomonadati</taxon>
        <taxon>Acidobacteriota</taxon>
        <taxon>Terriglobia</taxon>
        <taxon>Terriglobales</taxon>
        <taxon>Acidobacteriaceae</taxon>
        <taxon>Tunturiibacter</taxon>
    </lineage>
</organism>
<comment type="cofactor">
    <cofactor evidence="1">
        <name>Zn(2+)</name>
        <dbReference type="ChEBI" id="CHEBI:29105"/>
    </cofactor>
    <text evidence="1">Binds 1 zinc ion per subunit.</text>
</comment>
<protein>
    <submittedName>
        <fullName evidence="2">Transcriptional repressor</fullName>
    </submittedName>
</protein>
<dbReference type="RefSeq" id="WP_353066606.1">
    <property type="nucleotide sequence ID" value="NZ_CP132942.1"/>
</dbReference>
<evidence type="ECO:0000256" key="1">
    <source>
        <dbReference type="PIRSR" id="PIRSR602481-1"/>
    </source>
</evidence>
<dbReference type="AlphaFoldDB" id="A0AAU7ZVI5"/>
<gene>
    <name evidence="2" type="ORF">RBB77_08825</name>
</gene>